<dbReference type="STRING" id="429009.Adeg_1264"/>
<dbReference type="AlphaFoldDB" id="C9R7U5"/>
<dbReference type="eggNOG" id="ENOG5032Z2B">
    <property type="taxonomic scope" value="Bacteria"/>
</dbReference>
<evidence type="ECO:0000313" key="3">
    <source>
        <dbReference type="Proteomes" id="UP000002620"/>
    </source>
</evidence>
<name>C9R7U5_AMMDK</name>
<dbReference type="RefSeq" id="WP_015739251.1">
    <property type="nucleotide sequence ID" value="NC_013385.1"/>
</dbReference>
<keyword evidence="1" id="KW-1133">Transmembrane helix</keyword>
<keyword evidence="3" id="KW-1185">Reference proteome</keyword>
<dbReference type="KEGG" id="adg:Adeg_1264"/>
<keyword evidence="1" id="KW-0812">Transmembrane</keyword>
<feature type="transmembrane region" description="Helical" evidence="1">
    <location>
        <begin position="50"/>
        <end position="78"/>
    </location>
</feature>
<evidence type="ECO:0000313" key="2">
    <source>
        <dbReference type="EMBL" id="ACX52374.1"/>
    </source>
</evidence>
<proteinExistence type="predicted"/>
<keyword evidence="1" id="KW-0472">Membrane</keyword>
<dbReference type="Pfam" id="PF18910">
    <property type="entry name" value="DUF5665"/>
    <property type="match status" value="1"/>
</dbReference>
<organism evidence="2 3">
    <name type="scientific">Ammonifex degensii (strain DSM 10501 / KC4)</name>
    <dbReference type="NCBI Taxonomy" id="429009"/>
    <lineage>
        <taxon>Bacteria</taxon>
        <taxon>Bacillati</taxon>
        <taxon>Bacillota</taxon>
        <taxon>Clostridia</taxon>
        <taxon>Thermoanaerobacterales</taxon>
        <taxon>Thermoanaerobacteraceae</taxon>
        <taxon>Ammonifex</taxon>
    </lineage>
</organism>
<dbReference type="HOGENOM" id="CLU_155870_2_0_9"/>
<dbReference type="OrthoDB" id="1634137at2"/>
<dbReference type="EMBL" id="CP001785">
    <property type="protein sequence ID" value="ACX52374.1"/>
    <property type="molecule type" value="Genomic_DNA"/>
</dbReference>
<sequence length="105" mass="11966">MKAVSPKEEARLAYLLGQLERRTKELALQVEKMRLAEYVRLLEHPWRLMYVNFISGVARGLGIAVGFALLSSVLLYLLRVLVTANLPGIGRFIAEIVRMVELHLY</sequence>
<accession>C9R7U5</accession>
<protein>
    <submittedName>
        <fullName evidence="2">Uncharacterized protein</fullName>
    </submittedName>
</protein>
<dbReference type="Proteomes" id="UP000002620">
    <property type="component" value="Chromosome"/>
</dbReference>
<gene>
    <name evidence="2" type="ordered locus">Adeg_1264</name>
</gene>
<evidence type="ECO:0000256" key="1">
    <source>
        <dbReference type="SAM" id="Phobius"/>
    </source>
</evidence>
<reference evidence="2 3" key="1">
    <citation type="submission" date="2009-10" db="EMBL/GenBank/DDBJ databases">
        <title>Complete sequence of chromosome of Ammonifex degensii KC4.</title>
        <authorList>
            <consortium name="US DOE Joint Genome Institute"/>
            <person name="Kerfeld C."/>
            <person name="Goodner B."/>
            <person name="Huber H."/>
            <person name="Stetter K."/>
            <person name="Lucas S."/>
            <person name="Copeland A."/>
            <person name="Lapidus A."/>
            <person name="Glavina del Rio T."/>
            <person name="Dalin E."/>
            <person name="Tice H."/>
            <person name="Bruce D."/>
            <person name="Goodwin L."/>
            <person name="Pitluck S."/>
            <person name="Saunders E."/>
            <person name="Brettin T."/>
            <person name="Detter J.C."/>
            <person name="Han C."/>
            <person name="Larimer F."/>
            <person name="Land M."/>
            <person name="Hauser L."/>
            <person name="Kyrpides N."/>
            <person name="Ovchinnikova G."/>
            <person name="Richardson P."/>
        </authorList>
    </citation>
    <scope>NUCLEOTIDE SEQUENCE [LARGE SCALE GENOMIC DNA]</scope>
    <source>
        <strain evidence="3">DSM 10501 / KC4</strain>
    </source>
</reference>
<dbReference type="InterPro" id="IPR043723">
    <property type="entry name" value="DUF5665"/>
</dbReference>